<dbReference type="PANTHER" id="PTHR32322:SF9">
    <property type="entry name" value="AMINO-ACID METABOLITE EFFLUX PUMP-RELATED"/>
    <property type="match status" value="1"/>
</dbReference>
<evidence type="ECO:0000313" key="7">
    <source>
        <dbReference type="EMBL" id="MBY8915798.1"/>
    </source>
</evidence>
<accession>A0ABS7R4D9</accession>
<dbReference type="Pfam" id="PF00892">
    <property type="entry name" value="EamA"/>
    <property type="match status" value="2"/>
</dbReference>
<feature type="transmembrane region" description="Helical" evidence="5">
    <location>
        <begin position="103"/>
        <end position="125"/>
    </location>
</feature>
<feature type="domain" description="EamA" evidence="6">
    <location>
        <begin position="19"/>
        <end position="150"/>
    </location>
</feature>
<feature type="transmembrane region" description="Helical" evidence="5">
    <location>
        <begin position="283"/>
        <end position="304"/>
    </location>
</feature>
<evidence type="ECO:0000256" key="1">
    <source>
        <dbReference type="ARBA" id="ARBA00004141"/>
    </source>
</evidence>
<keyword evidence="3 5" id="KW-1133">Transmembrane helix</keyword>
<feature type="transmembrane region" description="Helical" evidence="5">
    <location>
        <begin position="46"/>
        <end position="66"/>
    </location>
</feature>
<dbReference type="InterPro" id="IPR050638">
    <property type="entry name" value="AA-Vitamin_Transporters"/>
</dbReference>
<name>A0ABS7R4D9_9HYPH</name>
<feature type="transmembrane region" description="Helical" evidence="5">
    <location>
        <begin position="162"/>
        <end position="181"/>
    </location>
</feature>
<evidence type="ECO:0000259" key="6">
    <source>
        <dbReference type="Pfam" id="PF00892"/>
    </source>
</evidence>
<evidence type="ECO:0000256" key="2">
    <source>
        <dbReference type="ARBA" id="ARBA00022692"/>
    </source>
</evidence>
<reference evidence="7 8" key="1">
    <citation type="submission" date="2021-06" db="EMBL/GenBank/DDBJ databases">
        <title>Nitratireductor porphyridii sp. nov., isolated from a small marine red alga, Porphyridium purpureum in South Korea.</title>
        <authorList>
            <person name="Kim K.H."/>
            <person name="Kristyanto S."/>
            <person name="Jeon C.O."/>
        </authorList>
    </citation>
    <scope>NUCLEOTIDE SEQUENCE [LARGE SCALE GENOMIC DNA]</scope>
    <source>
        <strain evidence="7 8">R6</strain>
    </source>
</reference>
<gene>
    <name evidence="7" type="ORF">KVG22_04315</name>
</gene>
<dbReference type="EMBL" id="JAHSQO010000001">
    <property type="protein sequence ID" value="MBY8915798.1"/>
    <property type="molecule type" value="Genomic_DNA"/>
</dbReference>
<comment type="caution">
    <text evidence="7">The sequence shown here is derived from an EMBL/GenBank/DDBJ whole genome shotgun (WGS) entry which is preliminary data.</text>
</comment>
<dbReference type="PANTHER" id="PTHR32322">
    <property type="entry name" value="INNER MEMBRANE TRANSPORTER"/>
    <property type="match status" value="1"/>
</dbReference>
<keyword evidence="8" id="KW-1185">Reference proteome</keyword>
<feature type="transmembrane region" description="Helical" evidence="5">
    <location>
        <begin position="137"/>
        <end position="156"/>
    </location>
</feature>
<feature type="transmembrane region" description="Helical" evidence="5">
    <location>
        <begin position="257"/>
        <end position="277"/>
    </location>
</feature>
<keyword evidence="2 5" id="KW-0812">Transmembrane</keyword>
<keyword evidence="4 5" id="KW-0472">Membrane</keyword>
<dbReference type="Proteomes" id="UP000777661">
    <property type="component" value="Unassembled WGS sequence"/>
</dbReference>
<evidence type="ECO:0000256" key="5">
    <source>
        <dbReference type="SAM" id="Phobius"/>
    </source>
</evidence>
<dbReference type="RefSeq" id="WP_223003768.1">
    <property type="nucleotide sequence ID" value="NZ_JAHSQO010000001.1"/>
</dbReference>
<proteinExistence type="predicted"/>
<organism evidence="7 8">
    <name type="scientific">Nitratireductor rhodophyticola</name>
    <dbReference type="NCBI Taxonomy" id="2854036"/>
    <lineage>
        <taxon>Bacteria</taxon>
        <taxon>Pseudomonadati</taxon>
        <taxon>Pseudomonadota</taxon>
        <taxon>Alphaproteobacteria</taxon>
        <taxon>Hyphomicrobiales</taxon>
        <taxon>Phyllobacteriaceae</taxon>
        <taxon>Nitratireductor</taxon>
    </lineage>
</organism>
<dbReference type="SUPFAM" id="SSF103481">
    <property type="entry name" value="Multidrug resistance efflux transporter EmrE"/>
    <property type="match status" value="2"/>
</dbReference>
<feature type="transmembrane region" description="Helical" evidence="5">
    <location>
        <begin position="20"/>
        <end position="40"/>
    </location>
</feature>
<dbReference type="InterPro" id="IPR037185">
    <property type="entry name" value="EmrE-like"/>
</dbReference>
<feature type="transmembrane region" description="Helical" evidence="5">
    <location>
        <begin position="226"/>
        <end position="245"/>
    </location>
</feature>
<feature type="domain" description="EamA" evidence="6">
    <location>
        <begin position="164"/>
        <end position="298"/>
    </location>
</feature>
<feature type="transmembrane region" description="Helical" evidence="5">
    <location>
        <begin position="73"/>
        <end position="97"/>
    </location>
</feature>
<protein>
    <submittedName>
        <fullName evidence="7">DMT family transporter</fullName>
    </submittedName>
</protein>
<sequence>MTAQAPAQTTAPQMSARNWALLLLLGAVWGGSYFFARIAVSEMPPLMLVMFRVSIAALVLQAFLAVRGPSFRIALPLAGSFFVLALLNNVIPFSLIFMGQTEVGAGLASVLNATTPFWTAILANMLTADEKLTPVKLTGIAFGIAGTGVMIGPGLLNGLGGPLWAKLALIGGAVSYGLAFIYGRRFRGVPPTLVATGQLTASTVIMIPLVLTLYGPGNLFSFSGNIWAAVIGLAVLSTAFAYLIYFRVLASAGATNASLVTFLNPVSAILLGSLVLGERLAPFEIAGMVLIATGLIIIDGRLLARIR</sequence>
<dbReference type="InterPro" id="IPR000620">
    <property type="entry name" value="EamA_dom"/>
</dbReference>
<evidence type="ECO:0000256" key="3">
    <source>
        <dbReference type="ARBA" id="ARBA00022989"/>
    </source>
</evidence>
<evidence type="ECO:0000256" key="4">
    <source>
        <dbReference type="ARBA" id="ARBA00023136"/>
    </source>
</evidence>
<evidence type="ECO:0000313" key="8">
    <source>
        <dbReference type="Proteomes" id="UP000777661"/>
    </source>
</evidence>
<comment type="subcellular location">
    <subcellularLocation>
        <location evidence="1">Membrane</location>
        <topology evidence="1">Multi-pass membrane protein</topology>
    </subcellularLocation>
</comment>
<feature type="transmembrane region" description="Helical" evidence="5">
    <location>
        <begin position="193"/>
        <end position="214"/>
    </location>
</feature>